<dbReference type="EMBL" id="JAPDDS010000004">
    <property type="protein sequence ID" value="MCW1884736.1"/>
    <property type="molecule type" value="Genomic_DNA"/>
</dbReference>
<evidence type="ECO:0000313" key="3">
    <source>
        <dbReference type="EMBL" id="MCW1884736.1"/>
    </source>
</evidence>
<protein>
    <submittedName>
        <fullName evidence="3">Uncharacterized protein</fullName>
    </submittedName>
</protein>
<feature type="region of interest" description="Disordered" evidence="1">
    <location>
        <begin position="24"/>
        <end position="49"/>
    </location>
</feature>
<organism evidence="3 4">
    <name type="scientific">Luteolibacter flavescens</name>
    <dbReference type="NCBI Taxonomy" id="1859460"/>
    <lineage>
        <taxon>Bacteria</taxon>
        <taxon>Pseudomonadati</taxon>
        <taxon>Verrucomicrobiota</taxon>
        <taxon>Verrucomicrobiia</taxon>
        <taxon>Verrucomicrobiales</taxon>
        <taxon>Verrucomicrobiaceae</taxon>
        <taxon>Luteolibacter</taxon>
    </lineage>
</organism>
<gene>
    <name evidence="3" type="ORF">OKA04_08350</name>
</gene>
<keyword evidence="2" id="KW-0732">Signal</keyword>
<reference evidence="3 4" key="1">
    <citation type="submission" date="2022-10" db="EMBL/GenBank/DDBJ databases">
        <title>Luteolibacter flavescens strain MCCC 1K03193, whole genome shotgun sequencing project.</title>
        <authorList>
            <person name="Zhao G."/>
            <person name="Shen L."/>
        </authorList>
    </citation>
    <scope>NUCLEOTIDE SEQUENCE [LARGE SCALE GENOMIC DNA]</scope>
    <source>
        <strain evidence="3 4">MCCC 1K03193</strain>
    </source>
</reference>
<evidence type="ECO:0000256" key="2">
    <source>
        <dbReference type="SAM" id="SignalP"/>
    </source>
</evidence>
<feature type="compositionally biased region" description="Acidic residues" evidence="1">
    <location>
        <begin position="36"/>
        <end position="47"/>
    </location>
</feature>
<evidence type="ECO:0000313" key="4">
    <source>
        <dbReference type="Proteomes" id="UP001207930"/>
    </source>
</evidence>
<feature type="signal peptide" evidence="2">
    <location>
        <begin position="1"/>
        <end position="23"/>
    </location>
</feature>
<feature type="compositionally biased region" description="Polar residues" evidence="1">
    <location>
        <begin position="25"/>
        <end position="35"/>
    </location>
</feature>
<accession>A0ABT3FNB2</accession>
<comment type="caution">
    <text evidence="3">The sequence shown here is derived from an EMBL/GenBank/DDBJ whole genome shotgun (WGS) entry which is preliminary data.</text>
</comment>
<proteinExistence type="predicted"/>
<name>A0ABT3FNB2_9BACT</name>
<dbReference type="RefSeq" id="WP_264500695.1">
    <property type="nucleotide sequence ID" value="NZ_JAPDDS010000004.1"/>
</dbReference>
<dbReference type="Proteomes" id="UP001207930">
    <property type="component" value="Unassembled WGS sequence"/>
</dbReference>
<feature type="chain" id="PRO_5046821518" evidence="2">
    <location>
        <begin position="24"/>
        <end position="187"/>
    </location>
</feature>
<evidence type="ECO:0000256" key="1">
    <source>
        <dbReference type="SAM" id="MobiDB-lite"/>
    </source>
</evidence>
<sequence>MKKTAFLHLLSGLMLLSAPLARAQQDGTANPNSDPASEEAAENVQETDDNRRFWQASLPGGHYMVALDRISSISMHQYLLDGTMVVNEMIIDTNGRSLVRFYHVTTSLENSASGTARRVVERGNELLDRVGQKTGTDVKEIVQKNYPSTSHAGMVEFRVQSVAELDAIYKSVKGAWETGKGRKVTVK</sequence>
<keyword evidence="4" id="KW-1185">Reference proteome</keyword>